<dbReference type="EMBL" id="BCSY01000045">
    <property type="protein sequence ID" value="GAS95948.1"/>
    <property type="molecule type" value="Genomic_DNA"/>
</dbReference>
<reference evidence="2" key="2">
    <citation type="submission" date="2016-02" db="EMBL/GenBank/DDBJ databases">
        <title>Draft genome sequence of five rapidly growing Mycobacterium species.</title>
        <authorList>
            <person name="Katahira K."/>
            <person name="Gotou Y."/>
            <person name="Iida K."/>
            <person name="Ogura Y."/>
            <person name="Hayashi T."/>
        </authorList>
    </citation>
    <scope>NUCLEOTIDE SEQUENCE [LARGE SCALE GENOMIC DNA]</scope>
    <source>
        <strain evidence="2">JCM15298</strain>
    </source>
</reference>
<dbReference type="PANTHER" id="PTHR38460:SF1">
    <property type="entry name" value="TAUTOMERASE YOLI-RELATED"/>
    <property type="match status" value="1"/>
</dbReference>
<dbReference type="PANTHER" id="PTHR38460">
    <property type="entry name" value="TAUTOMERASE YOLI-RELATED"/>
    <property type="match status" value="1"/>
</dbReference>
<dbReference type="STRING" id="228230.RMCC_2914"/>
<proteinExistence type="predicted"/>
<sequence>MPLVRIDIVDHRTPEQIRAIADAVHRAVVDVLGIPERDRFQIVTTHRPGEIVALDAGLGFDRSPDVVMIHIFTQAGRSDTTKRDLFARIAERLAGVGVDGRDVFVGITENGAQDWSFGFGKAQYLTGELAVPSSAS</sequence>
<dbReference type="OrthoDB" id="9804765at2"/>
<evidence type="ECO:0000313" key="2">
    <source>
        <dbReference type="Proteomes" id="UP000069443"/>
    </source>
</evidence>
<dbReference type="Gene3D" id="3.30.429.10">
    <property type="entry name" value="Macrophage Migration Inhibitory Factor"/>
    <property type="match status" value="1"/>
</dbReference>
<protein>
    <submittedName>
        <fullName evidence="1">Probable 4-oxalocrotonate tautomerase</fullName>
    </submittedName>
</protein>
<reference evidence="2" key="1">
    <citation type="journal article" date="2016" name="Genome Announc.">
        <title>Draft Genome Sequences of Five Rapidly Growing Mycobacterium Species, M. thermoresistibile, M. fortuitum subsp. acetamidolyticum, M. canariasense, M. brisbanense, and M. novocastrense.</title>
        <authorList>
            <person name="Katahira K."/>
            <person name="Ogura Y."/>
            <person name="Gotoh Y."/>
            <person name="Hayashi T."/>
        </authorList>
    </citation>
    <scope>NUCLEOTIDE SEQUENCE [LARGE SCALE GENOMIC DNA]</scope>
    <source>
        <strain evidence="2">JCM15298</strain>
    </source>
</reference>
<keyword evidence="2" id="KW-1185">Reference proteome</keyword>
<comment type="caution">
    <text evidence="1">The sequence shown here is derived from an EMBL/GenBank/DDBJ whole genome shotgun (WGS) entry which is preliminary data.</text>
</comment>
<organism evidence="1 2">
    <name type="scientific">Mycolicibacterium canariasense</name>
    <name type="common">Mycobacterium canariasense</name>
    <dbReference type="NCBI Taxonomy" id="228230"/>
    <lineage>
        <taxon>Bacteria</taxon>
        <taxon>Bacillati</taxon>
        <taxon>Actinomycetota</taxon>
        <taxon>Actinomycetes</taxon>
        <taxon>Mycobacteriales</taxon>
        <taxon>Mycobacteriaceae</taxon>
        <taxon>Mycolicibacterium</taxon>
    </lineage>
</organism>
<accession>A0A100WDK1</accession>
<evidence type="ECO:0000313" key="1">
    <source>
        <dbReference type="EMBL" id="GAS95948.1"/>
    </source>
</evidence>
<name>A0A100WDK1_MYCCR</name>
<dbReference type="Pfam" id="PF14552">
    <property type="entry name" value="Tautomerase_2"/>
    <property type="match status" value="1"/>
</dbReference>
<gene>
    <name evidence="1" type="ORF">RMCC_2914</name>
</gene>
<dbReference type="AlphaFoldDB" id="A0A100WDK1"/>
<dbReference type="InterPro" id="IPR037479">
    <property type="entry name" value="Tauto_MSAD"/>
</dbReference>
<dbReference type="SUPFAM" id="SSF55331">
    <property type="entry name" value="Tautomerase/MIF"/>
    <property type="match status" value="1"/>
</dbReference>
<dbReference type="Proteomes" id="UP000069443">
    <property type="component" value="Unassembled WGS sequence"/>
</dbReference>
<dbReference type="InterPro" id="IPR014347">
    <property type="entry name" value="Tautomerase/MIF_sf"/>
</dbReference>
<dbReference type="RefSeq" id="WP_062657040.1">
    <property type="nucleotide sequence ID" value="NZ_BCSY01000045.1"/>
</dbReference>